<dbReference type="Gene3D" id="3.40.1410.10">
    <property type="entry name" value="Chorismate lyase-like"/>
    <property type="match status" value="1"/>
</dbReference>
<dbReference type="EMBL" id="JAUBDI010000005">
    <property type="protein sequence ID" value="MDW0113105.1"/>
    <property type="molecule type" value="Genomic_DNA"/>
</dbReference>
<feature type="domain" description="HTH gntR-type" evidence="4">
    <location>
        <begin position="9"/>
        <end position="77"/>
    </location>
</feature>
<dbReference type="InterPro" id="IPR028978">
    <property type="entry name" value="Chorismate_lyase_/UTRA_dom_sf"/>
</dbReference>
<keyword evidence="1" id="KW-0805">Transcription regulation</keyword>
<evidence type="ECO:0000259" key="4">
    <source>
        <dbReference type="PROSITE" id="PS50949"/>
    </source>
</evidence>
<name>A0ABU4G817_9BACL</name>
<keyword evidence="3" id="KW-0804">Transcription</keyword>
<dbReference type="SUPFAM" id="SSF64288">
    <property type="entry name" value="Chorismate lyase-like"/>
    <property type="match status" value="1"/>
</dbReference>
<dbReference type="PANTHER" id="PTHR44846">
    <property type="entry name" value="MANNOSYL-D-GLYCERATE TRANSPORT/METABOLISM SYSTEM REPRESSOR MNGR-RELATED"/>
    <property type="match status" value="1"/>
</dbReference>
<dbReference type="InterPro" id="IPR000524">
    <property type="entry name" value="Tscrpt_reg_HTH_GntR"/>
</dbReference>
<evidence type="ECO:0000256" key="2">
    <source>
        <dbReference type="ARBA" id="ARBA00023125"/>
    </source>
</evidence>
<sequence>MKIDKMATVPLYAQVEAVLENRISSGVWEEGYQIPTETELALKLEVSNITVKRAIMNLVDKGMLVRQRGKGTFVTGRHIEKNIHKSEFIKMDEQVSSMHDLLASRVRVTNPNIAKKLGREADAEFVYLERLGYEDEKKVSIEYTFIPQNLWPGDEFSINKDAFIYDVLKMDCGITLKRSKNYFSGAVANEKEVKLLGVRPNTPLFVWERITYADTGEAVEYSKFVMKQDKEKYYMEIELV</sequence>
<dbReference type="InterPro" id="IPR011663">
    <property type="entry name" value="UTRA"/>
</dbReference>
<evidence type="ECO:0000256" key="1">
    <source>
        <dbReference type="ARBA" id="ARBA00023015"/>
    </source>
</evidence>
<dbReference type="PROSITE" id="PS50949">
    <property type="entry name" value="HTH_GNTR"/>
    <property type="match status" value="1"/>
</dbReference>
<reference evidence="5 6" key="1">
    <citation type="submission" date="2023-06" db="EMBL/GenBank/DDBJ databases">
        <title>Sporosarcina sp. nov., isolated from Korean traditional fermented seafood 'Jeotgal'.</title>
        <authorList>
            <person name="Yang A.I."/>
            <person name="Shin N.-R."/>
        </authorList>
    </citation>
    <scope>NUCLEOTIDE SEQUENCE [LARGE SCALE GENOMIC DNA]</scope>
    <source>
        <strain evidence="5 6">KCTC13119</strain>
    </source>
</reference>
<gene>
    <name evidence="5" type="ORF">QT711_07895</name>
</gene>
<comment type="caution">
    <text evidence="5">The sequence shown here is derived from an EMBL/GenBank/DDBJ whole genome shotgun (WGS) entry which is preliminary data.</text>
</comment>
<dbReference type="SUPFAM" id="SSF46785">
    <property type="entry name" value="Winged helix' DNA-binding domain"/>
    <property type="match status" value="1"/>
</dbReference>
<proteinExistence type="predicted"/>
<dbReference type="Pfam" id="PF00392">
    <property type="entry name" value="GntR"/>
    <property type="match status" value="1"/>
</dbReference>
<dbReference type="Gene3D" id="1.10.10.10">
    <property type="entry name" value="Winged helix-like DNA-binding domain superfamily/Winged helix DNA-binding domain"/>
    <property type="match status" value="1"/>
</dbReference>
<evidence type="ECO:0000313" key="5">
    <source>
        <dbReference type="EMBL" id="MDW0113105.1"/>
    </source>
</evidence>
<dbReference type="PRINTS" id="PR00035">
    <property type="entry name" value="HTHGNTR"/>
</dbReference>
<dbReference type="RefSeq" id="WP_317943237.1">
    <property type="nucleotide sequence ID" value="NZ_JAUBDI010000005.1"/>
</dbReference>
<dbReference type="InterPro" id="IPR036388">
    <property type="entry name" value="WH-like_DNA-bd_sf"/>
</dbReference>
<dbReference type="SMART" id="SM00866">
    <property type="entry name" value="UTRA"/>
    <property type="match status" value="1"/>
</dbReference>
<keyword evidence="2" id="KW-0238">DNA-binding</keyword>
<accession>A0ABU4G817</accession>
<dbReference type="CDD" id="cd07377">
    <property type="entry name" value="WHTH_GntR"/>
    <property type="match status" value="1"/>
</dbReference>
<keyword evidence="6" id="KW-1185">Reference proteome</keyword>
<evidence type="ECO:0000313" key="6">
    <source>
        <dbReference type="Proteomes" id="UP001282284"/>
    </source>
</evidence>
<dbReference type="SMART" id="SM00345">
    <property type="entry name" value="HTH_GNTR"/>
    <property type="match status" value="1"/>
</dbReference>
<dbReference type="Proteomes" id="UP001282284">
    <property type="component" value="Unassembled WGS sequence"/>
</dbReference>
<evidence type="ECO:0000256" key="3">
    <source>
        <dbReference type="ARBA" id="ARBA00023163"/>
    </source>
</evidence>
<protein>
    <submittedName>
        <fullName evidence="5">GntR family transcriptional regulator</fullName>
    </submittedName>
</protein>
<organism evidence="5 6">
    <name type="scientific">Sporosarcina saromensis</name>
    <dbReference type="NCBI Taxonomy" id="359365"/>
    <lineage>
        <taxon>Bacteria</taxon>
        <taxon>Bacillati</taxon>
        <taxon>Bacillota</taxon>
        <taxon>Bacilli</taxon>
        <taxon>Bacillales</taxon>
        <taxon>Caryophanaceae</taxon>
        <taxon>Sporosarcina</taxon>
    </lineage>
</organism>
<dbReference type="InterPro" id="IPR050679">
    <property type="entry name" value="Bact_HTH_transcr_reg"/>
</dbReference>
<dbReference type="Pfam" id="PF07702">
    <property type="entry name" value="UTRA"/>
    <property type="match status" value="1"/>
</dbReference>
<dbReference type="InterPro" id="IPR036390">
    <property type="entry name" value="WH_DNA-bd_sf"/>
</dbReference>
<dbReference type="PANTHER" id="PTHR44846:SF1">
    <property type="entry name" value="MANNOSYL-D-GLYCERATE TRANSPORT_METABOLISM SYSTEM REPRESSOR MNGR-RELATED"/>
    <property type="match status" value="1"/>
</dbReference>